<feature type="region of interest" description="Disordered" evidence="3">
    <location>
        <begin position="64"/>
        <end position="106"/>
    </location>
</feature>
<name>A0A1E7ERV4_9STRA</name>
<sequence length="653" mass="71389">MKLLAATIIFSTVFVTVEAKGTRNGEMFQNYKPQELLGLDLDLPPVQQQLRQAEDWTAALEYVASKGTDRSLQEEGEEEEEEDDDDTTPPQPYLPDKFTFTGDITQSGTDPLNTIQPLSLQYAVSGNDGSLSTYDGTSLYFQMDDYNCSPNETESRSFQVSNFEVNTDSNIITEQLCFQAPPGFKVDSNNIGGYKTLLQTTSLLQQHTITYLYAGQFESTTDGLAHLWLQQTLAEANSGSPSISTLLATSASSGVPLYYKTRVIGLDSIPVYDDGDSFLLTGDDFEIRLTILNFEAFDADEVVPNAIIDSKVKEDCFTMLVDDTWPCQGDHDTVEEISDLQNEAIVQFLSGGTGTDGGLDEGLDDYLEEQEQFGAAYPTTEIPYEIIGDQKMVRNLEIFVSPMNGRPYLPVVSQSMTGACYAFSATHAIGSQYAQVNPGELLMFSVPEAMNCQPIEFISNCTDSDGPMISNAGTGTWGGLPYLIIDWLVANGSTMSLVQTLPFTGIQGTCNTTAKSIQTGIKGYSMLRNKAEMKNAIYNHGDISVSLGAGPMLDWIPSEDVSWPHFLGTGLSGYASDDELDHAVNIIGWGPCLVPEADDDNLCGTDYSTMIIGECWIVQNSWGIEIGHDGFYFINTDENCDLGVSLEGIIPLR</sequence>
<protein>
    <submittedName>
        <fullName evidence="6">Cysteine proteinase</fullName>
    </submittedName>
</protein>
<evidence type="ECO:0000313" key="7">
    <source>
        <dbReference type="Proteomes" id="UP000095751"/>
    </source>
</evidence>
<dbReference type="InParanoid" id="A0A1E7ERV4"/>
<proteinExistence type="inferred from homology"/>
<dbReference type="Gene3D" id="3.90.70.10">
    <property type="entry name" value="Cysteine proteinases"/>
    <property type="match status" value="1"/>
</dbReference>
<keyword evidence="7" id="KW-1185">Reference proteome</keyword>
<dbReference type="SMART" id="SM00645">
    <property type="entry name" value="Pept_C1"/>
    <property type="match status" value="1"/>
</dbReference>
<dbReference type="InterPro" id="IPR000668">
    <property type="entry name" value="Peptidase_C1A_C"/>
</dbReference>
<dbReference type="Proteomes" id="UP000095751">
    <property type="component" value="Unassembled WGS sequence"/>
</dbReference>
<keyword evidence="2" id="KW-0865">Zymogen</keyword>
<dbReference type="GO" id="GO:0006508">
    <property type="term" value="P:proteolysis"/>
    <property type="evidence" value="ECO:0007669"/>
    <property type="project" value="InterPro"/>
</dbReference>
<dbReference type="EMBL" id="KV784379">
    <property type="protein sequence ID" value="OEU08579.1"/>
    <property type="molecule type" value="Genomic_DNA"/>
</dbReference>
<dbReference type="PROSITE" id="PS00139">
    <property type="entry name" value="THIOL_PROTEASE_CYS"/>
    <property type="match status" value="1"/>
</dbReference>
<feature type="domain" description="Peptidase C1A papain C-terminal" evidence="5">
    <location>
        <begin position="401"/>
        <end position="652"/>
    </location>
</feature>
<dbReference type="GO" id="GO:0008234">
    <property type="term" value="F:cysteine-type peptidase activity"/>
    <property type="evidence" value="ECO:0007669"/>
    <property type="project" value="InterPro"/>
</dbReference>
<organism evidence="6 7">
    <name type="scientific">Fragilariopsis cylindrus CCMP1102</name>
    <dbReference type="NCBI Taxonomy" id="635003"/>
    <lineage>
        <taxon>Eukaryota</taxon>
        <taxon>Sar</taxon>
        <taxon>Stramenopiles</taxon>
        <taxon>Ochrophyta</taxon>
        <taxon>Bacillariophyta</taxon>
        <taxon>Bacillariophyceae</taxon>
        <taxon>Bacillariophycidae</taxon>
        <taxon>Bacillariales</taxon>
        <taxon>Bacillariaceae</taxon>
        <taxon>Fragilariopsis</taxon>
    </lineage>
</organism>
<reference evidence="6 7" key="1">
    <citation type="submission" date="2016-09" db="EMBL/GenBank/DDBJ databases">
        <title>Extensive genetic diversity and differential bi-allelic expression allows diatom success in the polar Southern Ocean.</title>
        <authorList>
            <consortium name="DOE Joint Genome Institute"/>
            <person name="Mock T."/>
            <person name="Otillar R.P."/>
            <person name="Strauss J."/>
            <person name="Dupont C."/>
            <person name="Frickenhaus S."/>
            <person name="Maumus F."/>
            <person name="Mcmullan M."/>
            <person name="Sanges R."/>
            <person name="Schmutz J."/>
            <person name="Toseland A."/>
            <person name="Valas R."/>
            <person name="Veluchamy A."/>
            <person name="Ward B.J."/>
            <person name="Allen A."/>
            <person name="Barry K."/>
            <person name="Falciatore A."/>
            <person name="Ferrante M."/>
            <person name="Fortunato A.E."/>
            <person name="Gloeckner G."/>
            <person name="Gruber A."/>
            <person name="Hipkin R."/>
            <person name="Janech M."/>
            <person name="Kroth P."/>
            <person name="Leese F."/>
            <person name="Lindquist E."/>
            <person name="Lyon B.R."/>
            <person name="Martin J."/>
            <person name="Mayer C."/>
            <person name="Parker M."/>
            <person name="Quesneville H."/>
            <person name="Raymond J."/>
            <person name="Uhlig C."/>
            <person name="Valentin K.U."/>
            <person name="Worden A.Z."/>
            <person name="Armbrust E.V."/>
            <person name="Bowler C."/>
            <person name="Green B."/>
            <person name="Moulton V."/>
            <person name="Van Oosterhout C."/>
            <person name="Grigoriev I."/>
        </authorList>
    </citation>
    <scope>NUCLEOTIDE SEQUENCE [LARGE SCALE GENOMIC DNA]</scope>
    <source>
        <strain evidence="6 7">CCMP1102</strain>
    </source>
</reference>
<evidence type="ECO:0000259" key="5">
    <source>
        <dbReference type="SMART" id="SM00645"/>
    </source>
</evidence>
<dbReference type="OrthoDB" id="190265at2759"/>
<dbReference type="AlphaFoldDB" id="A0A1E7ERV4"/>
<feature type="compositionally biased region" description="Acidic residues" evidence="3">
    <location>
        <begin position="74"/>
        <end position="87"/>
    </location>
</feature>
<feature type="signal peptide" evidence="4">
    <location>
        <begin position="1"/>
        <end position="19"/>
    </location>
</feature>
<dbReference type="PANTHER" id="PTHR12411">
    <property type="entry name" value="CYSTEINE PROTEASE FAMILY C1-RELATED"/>
    <property type="match status" value="1"/>
</dbReference>
<evidence type="ECO:0000256" key="2">
    <source>
        <dbReference type="ARBA" id="ARBA00023145"/>
    </source>
</evidence>
<evidence type="ECO:0000256" key="3">
    <source>
        <dbReference type="SAM" id="MobiDB-lite"/>
    </source>
</evidence>
<dbReference type="InterPro" id="IPR000169">
    <property type="entry name" value="Pept_cys_AS"/>
</dbReference>
<evidence type="ECO:0000256" key="1">
    <source>
        <dbReference type="ARBA" id="ARBA00008455"/>
    </source>
</evidence>
<gene>
    <name evidence="6" type="ORF">FRACYDRAFT_249473</name>
</gene>
<dbReference type="SUPFAM" id="SSF54001">
    <property type="entry name" value="Cysteine proteinases"/>
    <property type="match status" value="1"/>
</dbReference>
<evidence type="ECO:0000256" key="4">
    <source>
        <dbReference type="SAM" id="SignalP"/>
    </source>
</evidence>
<dbReference type="PROSITE" id="PS00639">
    <property type="entry name" value="THIOL_PROTEASE_HIS"/>
    <property type="match status" value="1"/>
</dbReference>
<dbReference type="InterPro" id="IPR025660">
    <property type="entry name" value="Pept_his_AS"/>
</dbReference>
<feature type="chain" id="PRO_5009192164" evidence="4">
    <location>
        <begin position="20"/>
        <end position="653"/>
    </location>
</feature>
<accession>A0A1E7ERV4</accession>
<evidence type="ECO:0000313" key="6">
    <source>
        <dbReference type="EMBL" id="OEU08579.1"/>
    </source>
</evidence>
<keyword evidence="4" id="KW-0732">Signal</keyword>
<dbReference type="InterPro" id="IPR038765">
    <property type="entry name" value="Papain-like_cys_pep_sf"/>
</dbReference>
<dbReference type="InterPro" id="IPR013128">
    <property type="entry name" value="Peptidase_C1A"/>
</dbReference>
<comment type="similarity">
    <text evidence="1">Belongs to the peptidase C1 family.</text>
</comment>
<dbReference type="KEGG" id="fcy:FRACYDRAFT_249473"/>
<dbReference type="Pfam" id="PF00112">
    <property type="entry name" value="Peptidase_C1"/>
    <property type="match status" value="1"/>
</dbReference>